<evidence type="ECO:0000256" key="1">
    <source>
        <dbReference type="SAM" id="SignalP"/>
    </source>
</evidence>
<gene>
    <name evidence="3" type="ordered locus">Fraau_1368</name>
</gene>
<dbReference type="InterPro" id="IPR017853">
    <property type="entry name" value="GH"/>
</dbReference>
<keyword evidence="4" id="KW-1185">Reference proteome</keyword>
<dbReference type="AlphaFoldDB" id="H8L5J9"/>
<proteinExistence type="predicted"/>
<dbReference type="SUPFAM" id="SSF51445">
    <property type="entry name" value="(Trans)glycosidases"/>
    <property type="match status" value="1"/>
</dbReference>
<protein>
    <submittedName>
        <fullName evidence="3">Beta-galactosidase</fullName>
    </submittedName>
</protein>
<dbReference type="STRING" id="767434.Fraau_1368"/>
<evidence type="ECO:0000259" key="2">
    <source>
        <dbReference type="Pfam" id="PF18120"/>
    </source>
</evidence>
<dbReference type="Proteomes" id="UP000005234">
    <property type="component" value="Chromosome"/>
</dbReference>
<feature type="domain" description="DUF5597" evidence="2">
    <location>
        <begin position="386"/>
        <end position="520"/>
    </location>
</feature>
<name>H8L5J9_FRAAD</name>
<organism evidence="3 4">
    <name type="scientific">Frateuria aurantia (strain ATCC 33424 / DSM 6220 / KCTC 2777 / LMG 1558 / NBRC 3245 / NCIMB 13370)</name>
    <name type="common">Acetobacter aurantius</name>
    <dbReference type="NCBI Taxonomy" id="767434"/>
    <lineage>
        <taxon>Bacteria</taxon>
        <taxon>Pseudomonadati</taxon>
        <taxon>Pseudomonadota</taxon>
        <taxon>Gammaproteobacteria</taxon>
        <taxon>Lysobacterales</taxon>
        <taxon>Rhodanobacteraceae</taxon>
        <taxon>Frateuria</taxon>
    </lineage>
</organism>
<dbReference type="InterPro" id="IPR040719">
    <property type="entry name" value="DUF5597"/>
</dbReference>
<reference evidence="3" key="1">
    <citation type="submission" date="2012-02" db="EMBL/GenBank/DDBJ databases">
        <title>The complete genome of Frateuria aurantia DSM 6220.</title>
        <authorList>
            <consortium name="US DOE Joint Genome Institute (JGI-PGF)"/>
            <person name="Lucas S."/>
            <person name="Copeland A."/>
            <person name="Lapidus A."/>
            <person name="Glavina del Rio T."/>
            <person name="Dalin E."/>
            <person name="Tice H."/>
            <person name="Bruce D."/>
            <person name="Goodwin L."/>
            <person name="Pitluck S."/>
            <person name="Peters L."/>
            <person name="Ovchinnikova G."/>
            <person name="Teshima H."/>
            <person name="Kyrpides N."/>
            <person name="Mavromatis K."/>
            <person name="Ivanova N."/>
            <person name="Brettin T."/>
            <person name="Detter J.C."/>
            <person name="Han C."/>
            <person name="Larimer F."/>
            <person name="Land M."/>
            <person name="Hauser L."/>
            <person name="Markowitz V."/>
            <person name="Cheng J.-F."/>
            <person name="Hugenholtz P."/>
            <person name="Woyke T."/>
            <person name="Wu D."/>
            <person name="Brambilla E."/>
            <person name="Klenk H.-P."/>
            <person name="Eisen J.A."/>
        </authorList>
    </citation>
    <scope>NUCLEOTIDE SEQUENCE</scope>
    <source>
        <strain evidence="3">DSM 6220</strain>
    </source>
</reference>
<feature type="signal peptide" evidence="1">
    <location>
        <begin position="1"/>
        <end position="24"/>
    </location>
</feature>
<dbReference type="FunFam" id="3.20.20.80:FF:000135">
    <property type="entry name" value="Beta-galactosidase, putative, bgl35A"/>
    <property type="match status" value="1"/>
</dbReference>
<dbReference type="EMBL" id="CP003350">
    <property type="protein sequence ID" value="AFC85800.1"/>
    <property type="molecule type" value="Genomic_DNA"/>
</dbReference>
<accession>H8L5J9</accession>
<feature type="chain" id="PRO_5003615663" evidence="1">
    <location>
        <begin position="25"/>
        <end position="534"/>
    </location>
</feature>
<dbReference type="Gene3D" id="2.60.220.20">
    <property type="entry name" value="putative beta-Galactosidase from caulobacter crescentus"/>
    <property type="match status" value="1"/>
</dbReference>
<dbReference type="OrthoDB" id="9800974at2"/>
<dbReference type="Pfam" id="PF18120">
    <property type="entry name" value="DUF5597"/>
    <property type="match status" value="1"/>
</dbReference>
<dbReference type="eggNOG" id="COG3693">
    <property type="taxonomic scope" value="Bacteria"/>
</dbReference>
<evidence type="ECO:0000313" key="3">
    <source>
        <dbReference type="EMBL" id="AFC85800.1"/>
    </source>
</evidence>
<keyword evidence="1" id="KW-0732">Signal</keyword>
<sequence>MRSLRITRWALGLASLVTGFGAMASTQAPSLPELTLRQGHYSLQLDGRPWLLLGAQIHNSNSWPQVLTTSWPAIMATHANTLLAPVYWQQLEPAPGHYDYSHIDALLAQTRAHHLHLVLLWFGSWKNGQMQYAPDWIKTDPVRYPRALSAKGQPLTDLSTFSQTNLQADRQAFTALMNHLKSMDGTRHTVVMVQVENEPGLFGAVRDHRPEADVAFAGPVPAELAQRLGHNAGNWSQVFGDRAEEAFQAWQTARYIDQVAAAGKAVYPLPTYVNTWLHYKNKHQPGLDYPSGGATDTVLDVWKAAAPHIDAIGTDLYATDRDEFDRVIGQYHRADNPAFISETGFDAAMPRLIYDALSASAVAFSTFGIDGDPASPADLAARQAYATEFALLDSINRPLAQALTEGRVRTDIEAAGKTRGDIDLGHHWKAQVSYGPPPWGDTPPTPAGSPHHDGHVLLVDLPDGSWLITGSRARVELRRDHADGRHGQIIRAGQGHFDAEGHWVMERLWNGDEIDYGLNFGDRPSLLRVVAGTY</sequence>
<dbReference type="HOGENOM" id="CLU_027430_0_0_6"/>
<dbReference type="KEGG" id="fau:Fraau_1368"/>
<dbReference type="RefSeq" id="WP_014402805.1">
    <property type="nucleotide sequence ID" value="NC_017033.1"/>
</dbReference>
<evidence type="ECO:0000313" key="4">
    <source>
        <dbReference type="Proteomes" id="UP000005234"/>
    </source>
</evidence>
<dbReference type="Gene3D" id="3.20.20.80">
    <property type="entry name" value="Glycosidases"/>
    <property type="match status" value="1"/>
</dbReference>